<sequence length="57" mass="6136">MDNVDGDYSEKTKYYVRGYGRNGEIVGLCMWLWEKKGNRVGVVGGAVVLGGIVGVGI</sequence>
<evidence type="ECO:0000313" key="1">
    <source>
        <dbReference type="EnsemblPlants" id="MELO3C025420.2.1"/>
    </source>
</evidence>
<dbReference type="AlphaFoldDB" id="A0A9I9DY38"/>
<name>A0A9I9DY38_CUCME</name>
<dbReference type="EnsemblPlants" id="MELO3C025420.2.1">
    <property type="protein sequence ID" value="MELO3C025420.2.1"/>
    <property type="gene ID" value="MELO3C025420.2"/>
</dbReference>
<accession>A0A9I9DY38</accession>
<dbReference type="Gramene" id="MELO3C025420.2.1">
    <property type="protein sequence ID" value="MELO3C025420.2.1"/>
    <property type="gene ID" value="MELO3C025420.2"/>
</dbReference>
<protein>
    <submittedName>
        <fullName evidence="1">Uncharacterized protein</fullName>
    </submittedName>
</protein>
<proteinExistence type="predicted"/>
<reference evidence="1" key="1">
    <citation type="submission" date="2023-03" db="UniProtKB">
        <authorList>
            <consortium name="EnsemblPlants"/>
        </authorList>
    </citation>
    <scope>IDENTIFICATION</scope>
</reference>
<organism evidence="1">
    <name type="scientific">Cucumis melo</name>
    <name type="common">Muskmelon</name>
    <dbReference type="NCBI Taxonomy" id="3656"/>
    <lineage>
        <taxon>Eukaryota</taxon>
        <taxon>Viridiplantae</taxon>
        <taxon>Streptophyta</taxon>
        <taxon>Embryophyta</taxon>
        <taxon>Tracheophyta</taxon>
        <taxon>Spermatophyta</taxon>
        <taxon>Magnoliopsida</taxon>
        <taxon>eudicotyledons</taxon>
        <taxon>Gunneridae</taxon>
        <taxon>Pentapetalae</taxon>
        <taxon>rosids</taxon>
        <taxon>fabids</taxon>
        <taxon>Cucurbitales</taxon>
        <taxon>Cucurbitaceae</taxon>
        <taxon>Benincaseae</taxon>
        <taxon>Cucumis</taxon>
    </lineage>
</organism>